<accession>A0ABD2AM35</accession>
<keyword evidence="3" id="KW-1185">Reference proteome</keyword>
<organism evidence="2 3">
    <name type="scientific">Vespula maculifrons</name>
    <name type="common">Eastern yellow jacket</name>
    <name type="synonym">Wasp</name>
    <dbReference type="NCBI Taxonomy" id="7453"/>
    <lineage>
        <taxon>Eukaryota</taxon>
        <taxon>Metazoa</taxon>
        <taxon>Ecdysozoa</taxon>
        <taxon>Arthropoda</taxon>
        <taxon>Hexapoda</taxon>
        <taxon>Insecta</taxon>
        <taxon>Pterygota</taxon>
        <taxon>Neoptera</taxon>
        <taxon>Endopterygota</taxon>
        <taxon>Hymenoptera</taxon>
        <taxon>Apocrita</taxon>
        <taxon>Aculeata</taxon>
        <taxon>Vespoidea</taxon>
        <taxon>Vespidae</taxon>
        <taxon>Vespinae</taxon>
        <taxon>Vespula</taxon>
    </lineage>
</organism>
<feature type="transmembrane region" description="Helical" evidence="1">
    <location>
        <begin position="121"/>
        <end position="138"/>
    </location>
</feature>
<proteinExistence type="predicted"/>
<name>A0ABD2AM35_VESMC</name>
<evidence type="ECO:0000313" key="2">
    <source>
        <dbReference type="EMBL" id="KAL2721681.1"/>
    </source>
</evidence>
<evidence type="ECO:0000313" key="3">
    <source>
        <dbReference type="Proteomes" id="UP001607303"/>
    </source>
</evidence>
<dbReference type="AlphaFoldDB" id="A0ABD2AM35"/>
<feature type="transmembrane region" description="Helical" evidence="1">
    <location>
        <begin position="37"/>
        <end position="65"/>
    </location>
</feature>
<sequence length="153" mass="18133">MIPSVLNGLLYTFDVIDDTQLILPFRIEYFLQNSMHYYFILLYEIVAIIIICTVGVANYSMFISFTQHACALFNIVRYTLLEKQKILRYFILYYDLKIETFVLQLFELLPLTENINDTLKRSLYISANLFIIYIYCYLGQKLINNSTGLLTKW</sequence>
<dbReference type="Proteomes" id="UP001607303">
    <property type="component" value="Unassembled WGS sequence"/>
</dbReference>
<comment type="caution">
    <text evidence="2">The sequence shown here is derived from an EMBL/GenBank/DDBJ whole genome shotgun (WGS) entry which is preliminary data.</text>
</comment>
<keyword evidence="1" id="KW-0472">Membrane</keyword>
<dbReference type="EMBL" id="JAYRBN010000116">
    <property type="protein sequence ID" value="KAL2721681.1"/>
    <property type="molecule type" value="Genomic_DNA"/>
</dbReference>
<gene>
    <name evidence="2" type="ORF">V1477_020501</name>
</gene>
<protein>
    <submittedName>
        <fullName evidence="2">Odorant receptor 47a-like</fullName>
    </submittedName>
</protein>
<keyword evidence="1" id="KW-1133">Transmembrane helix</keyword>
<reference evidence="2 3" key="1">
    <citation type="journal article" date="2024" name="Ann. Entomol. Soc. Am.">
        <title>Genomic analyses of the southern and eastern yellowjacket wasps (Hymenoptera: Vespidae) reveal evolutionary signatures of social life.</title>
        <authorList>
            <person name="Catto M.A."/>
            <person name="Caine P.B."/>
            <person name="Orr S.E."/>
            <person name="Hunt B.G."/>
            <person name="Goodisman M.A.D."/>
        </authorList>
    </citation>
    <scope>NUCLEOTIDE SEQUENCE [LARGE SCALE GENOMIC DNA]</scope>
    <source>
        <strain evidence="2">232</strain>
        <tissue evidence="2">Head and thorax</tissue>
    </source>
</reference>
<evidence type="ECO:0000256" key="1">
    <source>
        <dbReference type="SAM" id="Phobius"/>
    </source>
</evidence>
<keyword evidence="1" id="KW-0812">Transmembrane</keyword>